<organism evidence="1 2">
    <name type="scientific">Panagrellus redivivus</name>
    <name type="common">Microworm</name>
    <dbReference type="NCBI Taxonomy" id="6233"/>
    <lineage>
        <taxon>Eukaryota</taxon>
        <taxon>Metazoa</taxon>
        <taxon>Ecdysozoa</taxon>
        <taxon>Nematoda</taxon>
        <taxon>Chromadorea</taxon>
        <taxon>Rhabditida</taxon>
        <taxon>Tylenchina</taxon>
        <taxon>Panagrolaimomorpha</taxon>
        <taxon>Panagrolaimoidea</taxon>
        <taxon>Panagrolaimidae</taxon>
        <taxon>Panagrellus</taxon>
    </lineage>
</organism>
<name>A0A7E4VYA2_PANRE</name>
<evidence type="ECO:0000313" key="2">
    <source>
        <dbReference type="WBParaSite" id="Pan_g4750.t1"/>
    </source>
</evidence>
<accession>A0A7E4VYA2</accession>
<sequence>MASSLRHRLAELATPAERYHLQVAAGDPSICPPEIQTFISPPRCFLSFRNGGPSVTRFINNVITDVNDEAQPLILCRDFRIIDIDLHGITPQLFRNVIFDIRLISIRMCSCTTDFFKQLSTKLNVVNVDRIIISQPKALDFTQISDIFPRLKYIELPDTVSKTWMRDILQFQSYNRKILTLNGNCETFSVDFDLIIEFLGAQQPGFCLRLECTRNSNRLMINRLIRCLNRRMRYVPAEKPVSPKIRKIMIVKGSNITTFCLPRISS</sequence>
<reference evidence="1" key="1">
    <citation type="journal article" date="2013" name="Genetics">
        <title>The draft genome and transcriptome of Panagrellus redivivus are shaped by the harsh demands of a free-living lifestyle.</title>
        <authorList>
            <person name="Srinivasan J."/>
            <person name="Dillman A.R."/>
            <person name="Macchietto M.G."/>
            <person name="Heikkinen L."/>
            <person name="Lakso M."/>
            <person name="Fracchia K.M."/>
            <person name="Antoshechkin I."/>
            <person name="Mortazavi A."/>
            <person name="Wong G."/>
            <person name="Sternberg P.W."/>
        </authorList>
    </citation>
    <scope>NUCLEOTIDE SEQUENCE [LARGE SCALE GENOMIC DNA]</scope>
    <source>
        <strain evidence="1">MT8872</strain>
    </source>
</reference>
<dbReference type="WBParaSite" id="Pan_g4750.t1">
    <property type="protein sequence ID" value="Pan_g4750.t1"/>
    <property type="gene ID" value="Pan_g4750"/>
</dbReference>
<evidence type="ECO:0000313" key="1">
    <source>
        <dbReference type="Proteomes" id="UP000492821"/>
    </source>
</evidence>
<dbReference type="AlphaFoldDB" id="A0A7E4VYA2"/>
<dbReference type="Proteomes" id="UP000492821">
    <property type="component" value="Unassembled WGS sequence"/>
</dbReference>
<proteinExistence type="predicted"/>
<protein>
    <submittedName>
        <fullName evidence="2">F-box domain-containing protein</fullName>
    </submittedName>
</protein>
<keyword evidence="1" id="KW-1185">Reference proteome</keyword>
<reference evidence="2" key="2">
    <citation type="submission" date="2020-10" db="UniProtKB">
        <authorList>
            <consortium name="WormBaseParasite"/>
        </authorList>
    </citation>
    <scope>IDENTIFICATION</scope>
</reference>